<dbReference type="RefSeq" id="WP_264369498.1">
    <property type="nucleotide sequence ID" value="NZ_JAPCIO010000007.1"/>
</dbReference>
<accession>A0ABT3EK59</accession>
<dbReference type="Proteomes" id="UP001165677">
    <property type="component" value="Unassembled WGS sequence"/>
</dbReference>
<organism evidence="1 2">
    <name type="scientific">Flavobacterium lacisediminis</name>
    <dbReference type="NCBI Taxonomy" id="2989705"/>
    <lineage>
        <taxon>Bacteria</taxon>
        <taxon>Pseudomonadati</taxon>
        <taxon>Bacteroidota</taxon>
        <taxon>Flavobacteriia</taxon>
        <taxon>Flavobacteriales</taxon>
        <taxon>Flavobacteriaceae</taxon>
        <taxon>Flavobacterium</taxon>
    </lineage>
</organism>
<name>A0ABT3EK59_9FLAO</name>
<sequence>MKRILIILIFFPNFITSQVKVLSDINFLANDYKLVFNYERRAYDTINLISNSFKDFVISDKEQLIELQNNWIATEETDELMECGYDYSIYLINKDSIIGKMYVNISCGFVFASGIGKTCIFEGNPFKKLNVDKPIFKKCFSTNSIEEARKMHNKINSTQGVYYPEKNLNNWIDFEGKAYISILTKNDSLKSSQNITYDFDKKFGKSNQYIDFSSFGKNNYSGWIYCNKSLYDELVSNKSDWLDFNIKVDSWESLSCKKETFITCIFSESKKKLDKLIKN</sequence>
<keyword evidence="2" id="KW-1185">Reference proteome</keyword>
<evidence type="ECO:0000313" key="1">
    <source>
        <dbReference type="EMBL" id="MCW1148786.1"/>
    </source>
</evidence>
<evidence type="ECO:0008006" key="3">
    <source>
        <dbReference type="Google" id="ProtNLM"/>
    </source>
</evidence>
<protein>
    <recommendedName>
        <fullName evidence="3">Lysozyme inhibitor LprI N-terminal domain-containing protein</fullName>
    </recommendedName>
</protein>
<proteinExistence type="predicted"/>
<gene>
    <name evidence="1" type="ORF">OJ995_11195</name>
</gene>
<dbReference type="EMBL" id="JAPCIO010000007">
    <property type="protein sequence ID" value="MCW1148786.1"/>
    <property type="molecule type" value="Genomic_DNA"/>
</dbReference>
<comment type="caution">
    <text evidence="1">The sequence shown here is derived from an EMBL/GenBank/DDBJ whole genome shotgun (WGS) entry which is preliminary data.</text>
</comment>
<evidence type="ECO:0000313" key="2">
    <source>
        <dbReference type="Proteomes" id="UP001165677"/>
    </source>
</evidence>
<reference evidence="1" key="1">
    <citation type="submission" date="2022-10" db="EMBL/GenBank/DDBJ databases">
        <title>Flavobacterium sp. nov., a bacterium isolated from lake sediment.</title>
        <authorList>
            <person name="Qu J.-H."/>
        </authorList>
    </citation>
    <scope>NUCLEOTIDE SEQUENCE</scope>
    <source>
        <strain evidence="1">TH16-21</strain>
    </source>
</reference>